<evidence type="ECO:0000256" key="7">
    <source>
        <dbReference type="ARBA" id="ARBA00031069"/>
    </source>
</evidence>
<dbReference type="InterPro" id="IPR026000">
    <property type="entry name" value="Apc5_dom"/>
</dbReference>
<evidence type="ECO:0000256" key="5">
    <source>
        <dbReference type="ARBA" id="ARBA00022786"/>
    </source>
</evidence>
<reference evidence="11 12" key="1">
    <citation type="journal article" date="2019" name="Mol. Biol. Evol.">
        <title>Blast fungal genomes show frequent chromosomal changes, gene gains and losses, and effector gene turnover.</title>
        <authorList>
            <person name="Gomez Luciano L.B."/>
            <person name="Jason Tsai I."/>
            <person name="Chuma I."/>
            <person name="Tosa Y."/>
            <person name="Chen Y.H."/>
            <person name="Li J.Y."/>
            <person name="Li M.Y."/>
            <person name="Jade Lu M.Y."/>
            <person name="Nakayashiki H."/>
            <person name="Li W.H."/>
        </authorList>
    </citation>
    <scope>NUCLEOTIDE SEQUENCE [LARGE SCALE GENOMIC DNA]</scope>
    <source>
        <strain evidence="11">MZ5-1-6</strain>
    </source>
</reference>
<accession>A0A4P7NTH7</accession>
<sequence length="861" mass="96026">MSRYLTPAKIGLLALIDIYVSGTVPTDATVPVLHFIALHLIDNVRPASGPQPDRRDSSSSTTPASATLSSLPSSERWQKAESVAAIVASIHEFEKVLSPFGAAISLPGRRLWDAFLKKLWRIDSLDGLHRFFGDELQRLLALTKDERRILTEQGRELPPDEAVRLSRNSPFGTFVRRAQLEFSRLSFQKAAELWGAFVKYRQPTAHYWRKRNPGIDGFSFDSVLLAGQHDWGVGTGDIVNVVYGDLKEKPGSKEVPISTDDIESLIEFQVNQMQKYGCRIHPDVRAKFTELVQGEVLVPSLSHYLSFLEAWRSGDYPTSFDYLHRYFDYTMQNRDRLFYQYALLNLAVLQADFGCFEEALSAMLETVTTARENRDNACLNFALNWLFQFGKSHPNLVRDLEKGSMLGLGKETLVFLRVKAKEVGSWTLWSAALLSEAKLALTSGESVATAAEYIARSSRLVVAHNLKMCVGSQLSLQIALWDRLGCSVLSRMMCEVYLCAHARDAVFEDELKITCRLAGILAGRGRYDEAMARLESIDRDALRAWKAGQYWHRYRALIKLRRELHRNDQTASDHLLNQLLQSRPDDFEPDLAYIVETLHVENLVRKNELQAALKKINDQIAEHRDQGRDVGLRVRLLIVKANLYERAGRPQKGFTLAVRAASAAWRARLLPALWLALSTLSNILVALGEFAEAARLLHEVIPRALECDASFMAGILYSVLGDANMGLAGRLSEEALMVMNSLTPRARKRTSDIPMGLGDTAATPASLLSAAVAAAAVQSKDGNTPPTAAQRMLEYMTRAAEAFESAYGHFAAIEDLGKQCEMRAKQAAVMRAVGDNERAEDYAAKYLALRRCEVASPSARA</sequence>
<feature type="region of interest" description="Disordered" evidence="9">
    <location>
        <begin position="47"/>
        <end position="73"/>
    </location>
</feature>
<dbReference type="EMBL" id="CP034210">
    <property type="protein sequence ID" value="QBZ65720.1"/>
    <property type="molecule type" value="Genomic_DNA"/>
</dbReference>
<dbReference type="GO" id="GO:0005680">
    <property type="term" value="C:anaphase-promoting complex"/>
    <property type="evidence" value="ECO:0007669"/>
    <property type="project" value="InterPro"/>
</dbReference>
<evidence type="ECO:0000256" key="8">
    <source>
        <dbReference type="ARBA" id="ARBA00045696"/>
    </source>
</evidence>
<evidence type="ECO:0000256" key="9">
    <source>
        <dbReference type="SAM" id="MobiDB-lite"/>
    </source>
</evidence>
<dbReference type="SUPFAM" id="SSF48452">
    <property type="entry name" value="TPR-like"/>
    <property type="match status" value="1"/>
</dbReference>
<dbReference type="GO" id="GO:0051301">
    <property type="term" value="P:cell division"/>
    <property type="evidence" value="ECO:0007669"/>
    <property type="project" value="UniProtKB-KW"/>
</dbReference>
<evidence type="ECO:0000256" key="4">
    <source>
        <dbReference type="ARBA" id="ARBA00022776"/>
    </source>
</evidence>
<keyword evidence="5" id="KW-0833">Ubl conjugation pathway</keyword>
<name>A0A4P7NTH7_PYROR</name>
<organism evidence="11 12">
    <name type="scientific">Pyricularia oryzae</name>
    <name type="common">Rice blast fungus</name>
    <name type="synonym">Magnaporthe oryzae</name>
    <dbReference type="NCBI Taxonomy" id="318829"/>
    <lineage>
        <taxon>Eukaryota</taxon>
        <taxon>Fungi</taxon>
        <taxon>Dikarya</taxon>
        <taxon>Ascomycota</taxon>
        <taxon>Pezizomycotina</taxon>
        <taxon>Sordariomycetes</taxon>
        <taxon>Sordariomycetidae</taxon>
        <taxon>Magnaporthales</taxon>
        <taxon>Pyriculariaceae</taxon>
        <taxon>Pyricularia</taxon>
    </lineage>
</organism>
<dbReference type="Proteomes" id="UP000294847">
    <property type="component" value="Chromosome 7"/>
</dbReference>
<dbReference type="PANTHER" id="PTHR12830:SF9">
    <property type="entry name" value="ANAPHASE-PROMOTING COMPLEX SUBUNIT 5"/>
    <property type="match status" value="1"/>
</dbReference>
<feature type="signal peptide" evidence="10">
    <location>
        <begin position="1"/>
        <end position="22"/>
    </location>
</feature>
<dbReference type="AlphaFoldDB" id="A0A4P7NTH7"/>
<keyword evidence="4" id="KW-0498">Mitosis</keyword>
<evidence type="ECO:0000256" key="1">
    <source>
        <dbReference type="ARBA" id="ARBA00007450"/>
    </source>
</evidence>
<evidence type="ECO:0000256" key="2">
    <source>
        <dbReference type="ARBA" id="ARBA00016066"/>
    </source>
</evidence>
<comment type="function">
    <text evidence="8">Component of the anaphase promoting complex/cyclosome (APC/C), a cell cycle-regulated E3 ubiquitin ligase that controls progression through mitosis and the G1 phase of the cell cycle. The APC/C complex acts by mediating ubiquitination and subsequent degradation of target proteins: it mainly mediates the formation of 'Lys-11'-linked polyubiquitin chains and, to a lower extent, the formation of 'Lys-48'- and 'Lys-63'-linked polyubiquitin chains. The APC/C complex catalyzes assembly of branched 'Lys-11'-/'Lys-48'-linked branched ubiquitin chains on target proteins.</text>
</comment>
<gene>
    <name evidence="11" type="ORF">PoMZ_12683</name>
</gene>
<dbReference type="Pfam" id="PF12862">
    <property type="entry name" value="ANAPC5"/>
    <property type="match status" value="1"/>
</dbReference>
<dbReference type="UniPathway" id="UPA00143"/>
<feature type="compositionally biased region" description="Low complexity" evidence="9">
    <location>
        <begin position="58"/>
        <end position="73"/>
    </location>
</feature>
<keyword evidence="3" id="KW-0132">Cell division</keyword>
<evidence type="ECO:0000256" key="10">
    <source>
        <dbReference type="SAM" id="SignalP"/>
    </source>
</evidence>
<comment type="similarity">
    <text evidence="1">Belongs to the APC5 family.</text>
</comment>
<dbReference type="PANTHER" id="PTHR12830">
    <property type="entry name" value="ANAPHASE-PROMOTING COMPLEX SUBUNIT 5"/>
    <property type="match status" value="1"/>
</dbReference>
<protein>
    <recommendedName>
        <fullName evidence="2">Anaphase-promoting complex subunit 5</fullName>
    </recommendedName>
    <alternativeName>
        <fullName evidence="7">Cyclosome subunit 5</fullName>
    </alternativeName>
</protein>
<keyword evidence="6" id="KW-0131">Cell cycle</keyword>
<evidence type="ECO:0000313" key="11">
    <source>
        <dbReference type="EMBL" id="QBZ65720.1"/>
    </source>
</evidence>
<dbReference type="GO" id="GO:0045842">
    <property type="term" value="P:positive regulation of mitotic metaphase/anaphase transition"/>
    <property type="evidence" value="ECO:0007669"/>
    <property type="project" value="TreeGrafter"/>
</dbReference>
<evidence type="ECO:0000256" key="3">
    <source>
        <dbReference type="ARBA" id="ARBA00022618"/>
    </source>
</evidence>
<dbReference type="GO" id="GO:0031145">
    <property type="term" value="P:anaphase-promoting complex-dependent catabolic process"/>
    <property type="evidence" value="ECO:0007669"/>
    <property type="project" value="TreeGrafter"/>
</dbReference>
<keyword evidence="10" id="KW-0732">Signal</keyword>
<dbReference type="GO" id="GO:0070979">
    <property type="term" value="P:protein K11-linked ubiquitination"/>
    <property type="evidence" value="ECO:0007669"/>
    <property type="project" value="TreeGrafter"/>
</dbReference>
<feature type="chain" id="PRO_5043411343" description="Anaphase-promoting complex subunit 5" evidence="10">
    <location>
        <begin position="23"/>
        <end position="861"/>
    </location>
</feature>
<dbReference type="InterPro" id="IPR037679">
    <property type="entry name" value="Apc5"/>
</dbReference>
<dbReference type="InterPro" id="IPR011990">
    <property type="entry name" value="TPR-like_helical_dom_sf"/>
</dbReference>
<evidence type="ECO:0000313" key="12">
    <source>
        <dbReference type="Proteomes" id="UP000294847"/>
    </source>
</evidence>
<evidence type="ECO:0000256" key="6">
    <source>
        <dbReference type="ARBA" id="ARBA00023306"/>
    </source>
</evidence>
<proteinExistence type="inferred from homology"/>